<evidence type="ECO:0000313" key="4">
    <source>
        <dbReference type="Proteomes" id="UP001465976"/>
    </source>
</evidence>
<keyword evidence="1" id="KW-0175">Coiled coil</keyword>
<organism evidence="3 4">
    <name type="scientific">Marasmius crinis-equi</name>
    <dbReference type="NCBI Taxonomy" id="585013"/>
    <lineage>
        <taxon>Eukaryota</taxon>
        <taxon>Fungi</taxon>
        <taxon>Dikarya</taxon>
        <taxon>Basidiomycota</taxon>
        <taxon>Agaricomycotina</taxon>
        <taxon>Agaricomycetes</taxon>
        <taxon>Agaricomycetidae</taxon>
        <taxon>Agaricales</taxon>
        <taxon>Marasmiineae</taxon>
        <taxon>Marasmiaceae</taxon>
        <taxon>Marasmius</taxon>
    </lineage>
</organism>
<name>A0ABR3ENV0_9AGAR</name>
<dbReference type="EMBL" id="JBAHYK010002712">
    <property type="protein sequence ID" value="KAL0564550.1"/>
    <property type="molecule type" value="Genomic_DNA"/>
</dbReference>
<feature type="compositionally biased region" description="Basic residues" evidence="2">
    <location>
        <begin position="92"/>
        <end position="103"/>
    </location>
</feature>
<comment type="caution">
    <text evidence="3">The sequence shown here is derived from an EMBL/GenBank/DDBJ whole genome shotgun (WGS) entry which is preliminary data.</text>
</comment>
<feature type="non-terminal residue" evidence="3">
    <location>
        <position position="118"/>
    </location>
</feature>
<keyword evidence="4" id="KW-1185">Reference proteome</keyword>
<sequence>MSHNRKSKDKGVSASSFFDLKAELLKQEQELTIQKAAGQNKAIVGGVTRPNKKPTVWSKANKGVKERHDRDLEQEALDRPTQESIRANMERKAKKYEKLRRGKTGGLSDAQLDNLLVD</sequence>
<dbReference type="PANTHER" id="PTHR15885:SF1">
    <property type="entry name" value="COILED-COIL DOMAIN-CONTAINING PROTEIN 174"/>
    <property type="match status" value="1"/>
</dbReference>
<accession>A0ABR3ENV0</accession>
<proteinExistence type="predicted"/>
<feature type="compositionally biased region" description="Basic and acidic residues" evidence="2">
    <location>
        <begin position="63"/>
        <end position="81"/>
    </location>
</feature>
<dbReference type="InterPro" id="IPR025066">
    <property type="entry name" value="CCDC174-like"/>
</dbReference>
<feature type="region of interest" description="Disordered" evidence="2">
    <location>
        <begin position="44"/>
        <end position="118"/>
    </location>
</feature>
<reference evidence="3 4" key="1">
    <citation type="submission" date="2024-02" db="EMBL/GenBank/DDBJ databases">
        <title>A draft genome for the cacao thread blight pathogen Marasmius crinis-equi.</title>
        <authorList>
            <person name="Cohen S.P."/>
            <person name="Baruah I.K."/>
            <person name="Amoako-Attah I."/>
            <person name="Bukari Y."/>
            <person name="Meinhardt L.W."/>
            <person name="Bailey B.A."/>
        </authorList>
    </citation>
    <scope>NUCLEOTIDE SEQUENCE [LARGE SCALE GENOMIC DNA]</scope>
    <source>
        <strain evidence="3 4">GH-76</strain>
    </source>
</reference>
<protein>
    <submittedName>
        <fullName evidence="3">Uncharacterized protein</fullName>
    </submittedName>
</protein>
<evidence type="ECO:0000256" key="1">
    <source>
        <dbReference type="ARBA" id="ARBA00023054"/>
    </source>
</evidence>
<evidence type="ECO:0000256" key="2">
    <source>
        <dbReference type="SAM" id="MobiDB-lite"/>
    </source>
</evidence>
<gene>
    <name evidence="3" type="ORF">V5O48_017497</name>
</gene>
<dbReference type="Proteomes" id="UP001465976">
    <property type="component" value="Unassembled WGS sequence"/>
</dbReference>
<evidence type="ECO:0000313" key="3">
    <source>
        <dbReference type="EMBL" id="KAL0564550.1"/>
    </source>
</evidence>
<dbReference type="PANTHER" id="PTHR15885">
    <property type="entry name" value="COILED-COIL DOMAIN-CONTAINING PROTEIN 174"/>
    <property type="match status" value="1"/>
</dbReference>